<comment type="subcellular location">
    <subcellularLocation>
        <location evidence="1">Cell membrane</location>
        <topology evidence="1">Multi-pass membrane protein</topology>
    </subcellularLocation>
</comment>
<accession>A0A0J8VDB7</accession>
<dbReference type="InterPro" id="IPR038730">
    <property type="entry name" value="HyfE-like"/>
</dbReference>
<feature type="transmembrane region" description="Helical" evidence="6">
    <location>
        <begin position="31"/>
        <end position="52"/>
    </location>
</feature>
<evidence type="ECO:0000313" key="8">
    <source>
        <dbReference type="Proteomes" id="UP000240481"/>
    </source>
</evidence>
<dbReference type="GO" id="GO:0005886">
    <property type="term" value="C:plasma membrane"/>
    <property type="evidence" value="ECO:0007669"/>
    <property type="project" value="UniProtKB-SubCell"/>
</dbReference>
<dbReference type="Proteomes" id="UP000240481">
    <property type="component" value="Unassembled WGS sequence"/>
</dbReference>
<evidence type="ECO:0000256" key="5">
    <source>
        <dbReference type="ARBA" id="ARBA00023136"/>
    </source>
</evidence>
<feature type="transmembrane region" description="Helical" evidence="6">
    <location>
        <begin position="58"/>
        <end position="80"/>
    </location>
</feature>
<dbReference type="PANTHER" id="PTHR38601">
    <property type="entry name" value="HYDROGENASE-4 COMPONENT E"/>
    <property type="match status" value="1"/>
</dbReference>
<dbReference type="PANTHER" id="PTHR38601:SF1">
    <property type="entry name" value="HYDROGENASE-4 COMPONENT E"/>
    <property type="match status" value="1"/>
</dbReference>
<keyword evidence="4 6" id="KW-1133">Transmembrane helix</keyword>
<feature type="transmembrane region" description="Helical" evidence="6">
    <location>
        <begin position="6"/>
        <end position="24"/>
    </location>
</feature>
<dbReference type="OrthoDB" id="8587617at2"/>
<feature type="transmembrane region" description="Helical" evidence="6">
    <location>
        <begin position="176"/>
        <end position="196"/>
    </location>
</feature>
<name>A0A0J8VDB7_9GAMM</name>
<feature type="transmembrane region" description="Helical" evidence="6">
    <location>
        <begin position="152"/>
        <end position="170"/>
    </location>
</feature>
<evidence type="ECO:0000256" key="2">
    <source>
        <dbReference type="ARBA" id="ARBA00022475"/>
    </source>
</evidence>
<dbReference type="RefSeq" id="WP_048897783.1">
    <property type="nucleotide sequence ID" value="NZ_AP024853.1"/>
</dbReference>
<proteinExistence type="predicted"/>
<organism evidence="7 8">
    <name type="scientific">Photobacterium swingsii</name>
    <dbReference type="NCBI Taxonomy" id="680026"/>
    <lineage>
        <taxon>Bacteria</taxon>
        <taxon>Pseudomonadati</taxon>
        <taxon>Pseudomonadota</taxon>
        <taxon>Gammaproteobacteria</taxon>
        <taxon>Vibrionales</taxon>
        <taxon>Vibrionaceae</taxon>
        <taxon>Photobacterium</taxon>
    </lineage>
</organism>
<reference evidence="7 8" key="1">
    <citation type="submission" date="2018-01" db="EMBL/GenBank/DDBJ databases">
        <title>Whole genome sequencing of Histamine producing bacteria.</title>
        <authorList>
            <person name="Butler K."/>
        </authorList>
    </citation>
    <scope>NUCLEOTIDE SEQUENCE [LARGE SCALE GENOMIC DNA]</scope>
    <source>
        <strain evidence="7 8">DSM 24669</strain>
    </source>
</reference>
<sequence length="216" mass="23567">MNGEIVINNLAGLLIITSLMVIGVNKPRVVAMLYSLQSFVLVLTFIAIANTVDAPQLYHWSITAFITKVIALPALLYYAFSKMYDAEANKPVIHFAWLVIIGGVITLLSFLAVESVQLPLVAHLKPALAVSLGHFFLGLLCIVSQRNILKQLFGYCLMENGSSLTLALLANKAPGLVEIGVTIDAVFAVIFMIILVRQIYTKLHTLDAQQLTTLKG</sequence>
<dbReference type="STRING" id="680026.AB733_05045"/>
<feature type="transmembrane region" description="Helical" evidence="6">
    <location>
        <begin position="124"/>
        <end position="143"/>
    </location>
</feature>
<keyword evidence="8" id="KW-1185">Reference proteome</keyword>
<dbReference type="InterPro" id="IPR039428">
    <property type="entry name" value="NUOK/Mnh_C1-like"/>
</dbReference>
<keyword evidence="3 6" id="KW-0812">Transmembrane</keyword>
<protein>
    <submittedName>
        <fullName evidence="7">Hydrogenase 4 membrane subunit</fullName>
    </submittedName>
</protein>
<evidence type="ECO:0000256" key="6">
    <source>
        <dbReference type="SAM" id="Phobius"/>
    </source>
</evidence>
<evidence type="ECO:0000256" key="1">
    <source>
        <dbReference type="ARBA" id="ARBA00004651"/>
    </source>
</evidence>
<comment type="caution">
    <text evidence="7">The sequence shown here is derived from an EMBL/GenBank/DDBJ whole genome shotgun (WGS) entry which is preliminary data.</text>
</comment>
<keyword evidence="5 6" id="KW-0472">Membrane</keyword>
<keyword evidence="2" id="KW-1003">Cell membrane</keyword>
<dbReference type="AlphaFoldDB" id="A0A0J8VDB7"/>
<evidence type="ECO:0000256" key="3">
    <source>
        <dbReference type="ARBA" id="ARBA00022692"/>
    </source>
</evidence>
<dbReference type="Pfam" id="PF00420">
    <property type="entry name" value="Oxidored_q2"/>
    <property type="match status" value="1"/>
</dbReference>
<dbReference type="Gene3D" id="1.10.287.3510">
    <property type="match status" value="1"/>
</dbReference>
<dbReference type="NCBIfam" id="NF008556">
    <property type="entry name" value="PRK11492.1"/>
    <property type="match status" value="1"/>
</dbReference>
<gene>
    <name evidence="7" type="primary">hyfE</name>
    <name evidence="7" type="ORF">C9I94_09315</name>
</gene>
<dbReference type="EMBL" id="PYLZ01000004">
    <property type="protein sequence ID" value="PSW24998.1"/>
    <property type="molecule type" value="Genomic_DNA"/>
</dbReference>
<feature type="transmembrane region" description="Helical" evidence="6">
    <location>
        <begin position="92"/>
        <end position="112"/>
    </location>
</feature>
<evidence type="ECO:0000256" key="4">
    <source>
        <dbReference type="ARBA" id="ARBA00022989"/>
    </source>
</evidence>
<evidence type="ECO:0000313" key="7">
    <source>
        <dbReference type="EMBL" id="PSW24998.1"/>
    </source>
</evidence>